<dbReference type="HOGENOM" id="CLU_1681494_0_0_1"/>
<dbReference type="EMBL" id="CM000652">
    <property type="protein sequence ID" value="EED88039.1"/>
    <property type="molecule type" value="Genomic_DNA"/>
</dbReference>
<evidence type="ECO:0000313" key="3">
    <source>
        <dbReference type="Proteomes" id="UP000001449"/>
    </source>
</evidence>
<dbReference type="KEGG" id="tps:THAPSDRAFT_11430"/>
<feature type="region of interest" description="Disordered" evidence="1">
    <location>
        <begin position="132"/>
        <end position="157"/>
    </location>
</feature>
<proteinExistence type="predicted"/>
<reference evidence="2 3" key="1">
    <citation type="journal article" date="2004" name="Science">
        <title>The genome of the diatom Thalassiosira pseudonana: ecology, evolution, and metabolism.</title>
        <authorList>
            <person name="Armbrust E.V."/>
            <person name="Berges J.A."/>
            <person name="Bowler C."/>
            <person name="Green B.R."/>
            <person name="Martinez D."/>
            <person name="Putnam N.H."/>
            <person name="Zhou S."/>
            <person name="Allen A.E."/>
            <person name="Apt K.E."/>
            <person name="Bechner M."/>
            <person name="Brzezinski M.A."/>
            <person name="Chaal B.K."/>
            <person name="Chiovitti A."/>
            <person name="Davis A.K."/>
            <person name="Demarest M.S."/>
            <person name="Detter J.C."/>
            <person name="Glavina T."/>
            <person name="Goodstein D."/>
            <person name="Hadi M.Z."/>
            <person name="Hellsten U."/>
            <person name="Hildebrand M."/>
            <person name="Jenkins B.D."/>
            <person name="Jurka J."/>
            <person name="Kapitonov V.V."/>
            <person name="Kroger N."/>
            <person name="Lau W.W."/>
            <person name="Lane T.W."/>
            <person name="Larimer F.W."/>
            <person name="Lippmeier J.C."/>
            <person name="Lucas S."/>
            <person name="Medina M."/>
            <person name="Montsant A."/>
            <person name="Obornik M."/>
            <person name="Parker M.S."/>
            <person name="Palenik B."/>
            <person name="Pazour G.J."/>
            <person name="Richardson P.M."/>
            <person name="Rynearson T.A."/>
            <person name="Saito M.A."/>
            <person name="Schwartz D.C."/>
            <person name="Thamatrakoln K."/>
            <person name="Valentin K."/>
            <person name="Vardi A."/>
            <person name="Wilkerson F.P."/>
            <person name="Rokhsar D.S."/>
        </authorList>
    </citation>
    <scope>NUCLEOTIDE SEQUENCE [LARGE SCALE GENOMIC DNA]</scope>
    <source>
        <strain evidence="2 3">CCMP1335</strain>
    </source>
</reference>
<sequence length="157" mass="17256">MMYLTPRQDIQSSDMLPTCPPPPRAVTLPLCNQAISVLGQKGDDGLDGFFLAFPARRNEVSLKGSTAVLKRLKPRPKYLDEWDETCSRAGGAFRSSNLPLVVTPERNTGLSHAFDGLKKTLQMDTEAQEYARAHRRRSVADGIGGRRRRSSLVGTAA</sequence>
<dbReference type="AlphaFoldDB" id="B8CEI2"/>
<keyword evidence="3" id="KW-1185">Reference proteome</keyword>
<dbReference type="InParanoid" id="B8CEI2"/>
<name>B8CEI2_THAPS</name>
<dbReference type="Proteomes" id="UP000001449">
    <property type="component" value="Chromosome 20"/>
</dbReference>
<organism evidence="2 3">
    <name type="scientific">Thalassiosira pseudonana</name>
    <name type="common">Marine diatom</name>
    <name type="synonym">Cyclotella nana</name>
    <dbReference type="NCBI Taxonomy" id="35128"/>
    <lineage>
        <taxon>Eukaryota</taxon>
        <taxon>Sar</taxon>
        <taxon>Stramenopiles</taxon>
        <taxon>Ochrophyta</taxon>
        <taxon>Bacillariophyta</taxon>
        <taxon>Coscinodiscophyceae</taxon>
        <taxon>Thalassiosirophycidae</taxon>
        <taxon>Thalassiosirales</taxon>
        <taxon>Thalassiosiraceae</taxon>
        <taxon>Thalassiosira</taxon>
    </lineage>
</organism>
<dbReference type="GeneID" id="7448485"/>
<evidence type="ECO:0000256" key="1">
    <source>
        <dbReference type="SAM" id="MobiDB-lite"/>
    </source>
</evidence>
<accession>B8CEI2</accession>
<dbReference type="PaxDb" id="35128-Thaps11430"/>
<dbReference type="RefSeq" id="XP_002294679.1">
    <property type="nucleotide sequence ID" value="XM_002294643.1"/>
</dbReference>
<gene>
    <name evidence="2" type="ORF">THAPSDRAFT_11430</name>
</gene>
<evidence type="ECO:0000313" key="2">
    <source>
        <dbReference type="EMBL" id="EED88039.1"/>
    </source>
</evidence>
<reference evidence="2 3" key="2">
    <citation type="journal article" date="2008" name="Nature">
        <title>The Phaeodactylum genome reveals the evolutionary history of diatom genomes.</title>
        <authorList>
            <person name="Bowler C."/>
            <person name="Allen A.E."/>
            <person name="Badger J.H."/>
            <person name="Grimwood J."/>
            <person name="Jabbari K."/>
            <person name="Kuo A."/>
            <person name="Maheswari U."/>
            <person name="Martens C."/>
            <person name="Maumus F."/>
            <person name="Otillar R.P."/>
            <person name="Rayko E."/>
            <person name="Salamov A."/>
            <person name="Vandepoele K."/>
            <person name="Beszteri B."/>
            <person name="Gruber A."/>
            <person name="Heijde M."/>
            <person name="Katinka M."/>
            <person name="Mock T."/>
            <person name="Valentin K."/>
            <person name="Verret F."/>
            <person name="Berges J.A."/>
            <person name="Brownlee C."/>
            <person name="Cadoret J.P."/>
            <person name="Chiovitti A."/>
            <person name="Choi C.J."/>
            <person name="Coesel S."/>
            <person name="De Martino A."/>
            <person name="Detter J.C."/>
            <person name="Durkin C."/>
            <person name="Falciatore A."/>
            <person name="Fournet J."/>
            <person name="Haruta M."/>
            <person name="Huysman M.J."/>
            <person name="Jenkins B.D."/>
            <person name="Jiroutova K."/>
            <person name="Jorgensen R.E."/>
            <person name="Joubert Y."/>
            <person name="Kaplan A."/>
            <person name="Kroger N."/>
            <person name="Kroth P.G."/>
            <person name="La Roche J."/>
            <person name="Lindquist E."/>
            <person name="Lommer M."/>
            <person name="Martin-Jezequel V."/>
            <person name="Lopez P.J."/>
            <person name="Lucas S."/>
            <person name="Mangogna M."/>
            <person name="McGinnis K."/>
            <person name="Medlin L.K."/>
            <person name="Montsant A."/>
            <person name="Oudot-Le Secq M.P."/>
            <person name="Napoli C."/>
            <person name="Obornik M."/>
            <person name="Parker M.S."/>
            <person name="Petit J.L."/>
            <person name="Porcel B.M."/>
            <person name="Poulsen N."/>
            <person name="Robison M."/>
            <person name="Rychlewski L."/>
            <person name="Rynearson T.A."/>
            <person name="Schmutz J."/>
            <person name="Shapiro H."/>
            <person name="Siaut M."/>
            <person name="Stanley M."/>
            <person name="Sussman M.R."/>
            <person name="Taylor A.R."/>
            <person name="Vardi A."/>
            <person name="von Dassow P."/>
            <person name="Vyverman W."/>
            <person name="Willis A."/>
            <person name="Wyrwicz L.S."/>
            <person name="Rokhsar D.S."/>
            <person name="Weissenbach J."/>
            <person name="Armbrust E.V."/>
            <person name="Green B.R."/>
            <person name="Van de Peer Y."/>
            <person name="Grigoriev I.V."/>
        </authorList>
    </citation>
    <scope>NUCLEOTIDE SEQUENCE [LARGE SCALE GENOMIC DNA]</scope>
    <source>
        <strain evidence="2 3">CCMP1335</strain>
    </source>
</reference>
<protein>
    <submittedName>
        <fullName evidence="2">Uncharacterized protein</fullName>
    </submittedName>
</protein>